<keyword evidence="2" id="KW-1185">Reference proteome</keyword>
<evidence type="ECO:0000313" key="2">
    <source>
        <dbReference type="Proteomes" id="UP000789375"/>
    </source>
</evidence>
<organism evidence="1 2">
    <name type="scientific">Funneliformis mosseae</name>
    <name type="common">Endomycorrhizal fungus</name>
    <name type="synonym">Glomus mosseae</name>
    <dbReference type="NCBI Taxonomy" id="27381"/>
    <lineage>
        <taxon>Eukaryota</taxon>
        <taxon>Fungi</taxon>
        <taxon>Fungi incertae sedis</taxon>
        <taxon>Mucoromycota</taxon>
        <taxon>Glomeromycotina</taxon>
        <taxon>Glomeromycetes</taxon>
        <taxon>Glomerales</taxon>
        <taxon>Glomeraceae</taxon>
        <taxon>Funneliformis</taxon>
    </lineage>
</organism>
<protein>
    <submittedName>
        <fullName evidence="1">11146_t:CDS:1</fullName>
    </submittedName>
</protein>
<dbReference type="Proteomes" id="UP000789375">
    <property type="component" value="Unassembled WGS sequence"/>
</dbReference>
<dbReference type="EMBL" id="CAJVPP010000034">
    <property type="protein sequence ID" value="CAG8436296.1"/>
    <property type="molecule type" value="Genomic_DNA"/>
</dbReference>
<name>A0A9N8YL61_FUNMO</name>
<dbReference type="Gene3D" id="1.10.30.10">
    <property type="entry name" value="High mobility group box domain"/>
    <property type="match status" value="1"/>
</dbReference>
<comment type="caution">
    <text evidence="1">The sequence shown here is derived from an EMBL/GenBank/DDBJ whole genome shotgun (WGS) entry which is preliminary data.</text>
</comment>
<dbReference type="InterPro" id="IPR036910">
    <property type="entry name" value="HMG_box_dom_sf"/>
</dbReference>
<evidence type="ECO:0000313" key="1">
    <source>
        <dbReference type="EMBL" id="CAG8436296.1"/>
    </source>
</evidence>
<proteinExistence type="predicted"/>
<reference evidence="1" key="1">
    <citation type="submission" date="2021-06" db="EMBL/GenBank/DDBJ databases">
        <authorList>
            <person name="Kallberg Y."/>
            <person name="Tangrot J."/>
            <person name="Rosling A."/>
        </authorList>
    </citation>
    <scope>NUCLEOTIDE SEQUENCE</scope>
    <source>
        <strain evidence="1">87-6 pot B 2015</strain>
    </source>
</reference>
<dbReference type="SUPFAM" id="SSF47095">
    <property type="entry name" value="HMG-box"/>
    <property type="match status" value="1"/>
</dbReference>
<accession>A0A9N8YL61</accession>
<dbReference type="AlphaFoldDB" id="A0A9N8YL61"/>
<sequence>MKVSKNLKQVSRKATTLNEKTKPDETAINEFIEKINIKNIIPPKLPAKKLVVEQLNREGTPKRPMNRFFCFKRIVYLEVVENGLLSSAKDGVFLTNVASKIWNDMTQTEKDHFKTIADEIKILQSDFHKGKHYNKKPVATTFHNYASEDFDKRKNKKGVKDLNRTKSKMIKKKKQGNVHNSQSQKNHIKSIEGHFVQTQPQKNHIKSIVDQFFPTQSHIKSIDNQTFPTQPQPLIQNHMHMKHIISDQNIPQIYQIVPNYLHEPNMSDTIYSYYPYNMSDLVYHQDSPVFEFI</sequence>
<gene>
    <name evidence="1" type="ORF">FMOSSE_LOCUS372</name>
</gene>